<dbReference type="InterPro" id="IPR000150">
    <property type="entry name" value="Cof"/>
</dbReference>
<dbReference type="Pfam" id="PF08282">
    <property type="entry name" value="Hydrolase_3"/>
    <property type="match status" value="1"/>
</dbReference>
<dbReference type="CDD" id="cd07516">
    <property type="entry name" value="HAD_Pase"/>
    <property type="match status" value="1"/>
</dbReference>
<dbReference type="PANTHER" id="PTHR10000">
    <property type="entry name" value="PHOSPHOSERINE PHOSPHATASE"/>
    <property type="match status" value="1"/>
</dbReference>
<evidence type="ECO:0000313" key="1">
    <source>
        <dbReference type="EMBL" id="MCQ8239955.1"/>
    </source>
</evidence>
<reference evidence="1 2" key="1">
    <citation type="submission" date="2022-06" db="EMBL/GenBank/DDBJ databases">
        <title>Rhizosaccharibacter gen. nov. sp. nov. KSS12, endophytic bacteria isolated from sugarcane.</title>
        <authorList>
            <person name="Pitiwittayakul N."/>
        </authorList>
    </citation>
    <scope>NUCLEOTIDE SEQUENCE [LARGE SCALE GENOMIC DNA]</scope>
    <source>
        <strain evidence="1 2">KSS12</strain>
    </source>
</reference>
<dbReference type="RefSeq" id="WP_422918686.1">
    <property type="nucleotide sequence ID" value="NZ_JAMZEJ010000002.1"/>
</dbReference>
<dbReference type="InterPro" id="IPR006379">
    <property type="entry name" value="HAD-SF_hydro_IIB"/>
</dbReference>
<dbReference type="SFLD" id="SFLDG01140">
    <property type="entry name" value="C2.B:_Phosphomannomutase_and_P"/>
    <property type="match status" value="1"/>
</dbReference>
<gene>
    <name evidence="1" type="ORF">NFI88_03755</name>
</gene>
<dbReference type="InterPro" id="IPR023214">
    <property type="entry name" value="HAD_sf"/>
</dbReference>
<dbReference type="Proteomes" id="UP001524547">
    <property type="component" value="Unassembled WGS sequence"/>
</dbReference>
<dbReference type="SUPFAM" id="SSF56784">
    <property type="entry name" value="HAD-like"/>
    <property type="match status" value="1"/>
</dbReference>
<dbReference type="InterPro" id="IPR036412">
    <property type="entry name" value="HAD-like_sf"/>
</dbReference>
<sequence length="290" mass="31403">MSLPPGRRTPAQRIRLLVSDIDGTLLTPDKRLTDQTIAAAGRLRAAGVKLCLVSSRPARGMHQFLQPLGIDTPRAGLNGGEIVSPDHRVLATRAMERESLRIVLDMLQEHHVHCWLFAGQDWFIQAGPEPYVPKERRAIGYDPVVVSNLRDVTGAVGKLTGSSNDYALLERMEIELGALIGDRVSARRSADYYLDVTHPDANKGQALLDLAAMLRVPADEVACIGDMSNDVPMLRQAGLGIAMGNASDAVAAEAHLVSEANDREGWAFAVNEFILPRAPGHEADELRAGP</sequence>
<dbReference type="NCBIfam" id="TIGR00099">
    <property type="entry name" value="Cof-subfamily"/>
    <property type="match status" value="1"/>
</dbReference>
<dbReference type="NCBIfam" id="TIGR01484">
    <property type="entry name" value="HAD-SF-IIB"/>
    <property type="match status" value="1"/>
</dbReference>
<dbReference type="EMBL" id="JAMZEJ010000002">
    <property type="protein sequence ID" value="MCQ8239955.1"/>
    <property type="molecule type" value="Genomic_DNA"/>
</dbReference>
<proteinExistence type="predicted"/>
<name>A0ABT1VX57_9PROT</name>
<comment type="caution">
    <text evidence="1">The sequence shown here is derived from an EMBL/GenBank/DDBJ whole genome shotgun (WGS) entry which is preliminary data.</text>
</comment>
<accession>A0ABT1VX57</accession>
<dbReference type="Gene3D" id="3.40.50.1000">
    <property type="entry name" value="HAD superfamily/HAD-like"/>
    <property type="match status" value="1"/>
</dbReference>
<protein>
    <submittedName>
        <fullName evidence="1">Cof-type HAD-IIB family hydrolase</fullName>
    </submittedName>
</protein>
<keyword evidence="2" id="KW-1185">Reference proteome</keyword>
<evidence type="ECO:0000313" key="2">
    <source>
        <dbReference type="Proteomes" id="UP001524547"/>
    </source>
</evidence>
<dbReference type="Gene3D" id="3.30.1240.10">
    <property type="match status" value="1"/>
</dbReference>
<keyword evidence="1" id="KW-0378">Hydrolase</keyword>
<dbReference type="GO" id="GO:0016787">
    <property type="term" value="F:hydrolase activity"/>
    <property type="evidence" value="ECO:0007669"/>
    <property type="project" value="UniProtKB-KW"/>
</dbReference>
<organism evidence="1 2">
    <name type="scientific">Rhizosaccharibacter radicis</name>
    <dbReference type="NCBI Taxonomy" id="2782605"/>
    <lineage>
        <taxon>Bacteria</taxon>
        <taxon>Pseudomonadati</taxon>
        <taxon>Pseudomonadota</taxon>
        <taxon>Alphaproteobacteria</taxon>
        <taxon>Acetobacterales</taxon>
        <taxon>Acetobacteraceae</taxon>
        <taxon>Rhizosaccharibacter</taxon>
    </lineage>
</organism>
<dbReference type="SFLD" id="SFLDS00003">
    <property type="entry name" value="Haloacid_Dehalogenase"/>
    <property type="match status" value="1"/>
</dbReference>
<dbReference type="PANTHER" id="PTHR10000:SF8">
    <property type="entry name" value="HAD SUPERFAMILY HYDROLASE-LIKE, TYPE 3"/>
    <property type="match status" value="1"/>
</dbReference>
<dbReference type="PROSITE" id="PS01228">
    <property type="entry name" value="COF_1"/>
    <property type="match status" value="1"/>
</dbReference>